<dbReference type="Gramene" id="TraesCS2A02G378800.1">
    <property type="protein sequence ID" value="TraesCS2A02G378800.1.cds1"/>
    <property type="gene ID" value="TraesCS2A02G378800"/>
</dbReference>
<dbReference type="InterPro" id="IPR008480">
    <property type="entry name" value="DUF761_pln"/>
</dbReference>
<dbReference type="PANTHER" id="PTHR33265">
    <property type="entry name" value="AVR9/CF-9 RAPIDLY ELICITED PROTEIN-RELATED"/>
    <property type="match status" value="1"/>
</dbReference>
<dbReference type="Gramene" id="TraesSTA2A03G00745550.1">
    <property type="protein sequence ID" value="TraesSTA2A03G00745550.1.CDS1"/>
    <property type="gene ID" value="TraesSTA2A03G00745550"/>
</dbReference>
<dbReference type="Gramene" id="TraesLDM2A03G00749920.1">
    <property type="protein sequence ID" value="TraesLDM2A03G00749920.1.CDS1"/>
    <property type="gene ID" value="TraesLDM2A03G00749920"/>
</dbReference>
<dbReference type="Gramene" id="TraesJAG2A03G00747370.1">
    <property type="protein sequence ID" value="TraesJAG2A03G00747370.1.CDS1"/>
    <property type="gene ID" value="TraesJAG2A03G00747370"/>
</dbReference>
<dbReference type="Gramene" id="TraesCAD_scaffold_095785_01G000100.1">
    <property type="protein sequence ID" value="TraesCAD_scaffold_095785_01G000100.1"/>
    <property type="gene ID" value="TraesCAD_scaffold_095785_01G000100"/>
</dbReference>
<dbReference type="RefSeq" id="XP_044453506.1">
    <property type="nucleotide sequence ID" value="XM_044597571.1"/>
</dbReference>
<dbReference type="AlphaFoldDB" id="A0A3B6B241"/>
<proteinExistence type="predicted"/>
<dbReference type="EnsemblPlants" id="TraesCS2A02G378800.1">
    <property type="protein sequence ID" value="TraesCS2A02G378800.1.cds1"/>
    <property type="gene ID" value="TraesCS2A02G378800"/>
</dbReference>
<dbReference type="OrthoDB" id="690316at2759"/>
<protein>
    <submittedName>
        <fullName evidence="1">Uncharacterized protein</fullName>
    </submittedName>
</protein>
<dbReference type="Gramene" id="TraesWEE_scaffold_113026_01G000100.1">
    <property type="protein sequence ID" value="TraesWEE_scaffold_113026_01G000100.1"/>
    <property type="gene ID" value="TraesWEE_scaffold_113026_01G000100"/>
</dbReference>
<dbReference type="Gramene" id="TraesCLE_scaffold_093355_01G000100.1">
    <property type="protein sequence ID" value="TraesCLE_scaffold_093355_01G000100.1"/>
    <property type="gene ID" value="TraesCLE_scaffold_093355_01G000100"/>
</dbReference>
<dbReference type="Gramene" id="TraesLAC2A03G00751160.1">
    <property type="protein sequence ID" value="TraesLAC2A03G00751160.1.CDS1"/>
    <property type="gene ID" value="TraesLAC2A03G00751160"/>
</dbReference>
<evidence type="ECO:0000313" key="2">
    <source>
        <dbReference type="Proteomes" id="UP000019116"/>
    </source>
</evidence>
<keyword evidence="2" id="KW-1185">Reference proteome</keyword>
<reference evidence="1" key="2">
    <citation type="submission" date="2018-10" db="UniProtKB">
        <authorList>
            <consortium name="EnsemblPlants"/>
        </authorList>
    </citation>
    <scope>IDENTIFICATION</scope>
</reference>
<sequence>MDEDRFRRCSTKTARRRLRSLLVLAADYLKYLFMNRRRLLRRVARRTHAVLSSYHGKSNKRLPPYYPPRALMEHEFSCSNSPSPVFLAAKRLHSRLKWGAAAGAAVSSCFGATVGASYGSPPATEEDDVVEEEDEADGLACYELEPDVDYRAEEFISMFYEQLRAQNFPPVLQRSP</sequence>
<dbReference type="Gramene" id="TraesROB_scaffold_097802_01G000100.1">
    <property type="protein sequence ID" value="TraesROB_scaffold_097802_01G000100.1"/>
    <property type="gene ID" value="TraesROB_scaffold_097802_01G000100"/>
</dbReference>
<dbReference type="PANTHER" id="PTHR33265:SF22">
    <property type="entry name" value="OS02G0517700 PROTEIN"/>
    <property type="match status" value="1"/>
</dbReference>
<dbReference type="PaxDb" id="4565-Traes_2AL_2EF2DA86F1.2"/>
<dbReference type="Gramene" id="TraesNOR2A03G00757080.1">
    <property type="protein sequence ID" value="TraesNOR2A03G00757080.1.CDS1"/>
    <property type="gene ID" value="TraesNOR2A03G00757080"/>
</dbReference>
<organism evidence="1">
    <name type="scientific">Triticum aestivum</name>
    <name type="common">Wheat</name>
    <dbReference type="NCBI Taxonomy" id="4565"/>
    <lineage>
        <taxon>Eukaryota</taxon>
        <taxon>Viridiplantae</taxon>
        <taxon>Streptophyta</taxon>
        <taxon>Embryophyta</taxon>
        <taxon>Tracheophyta</taxon>
        <taxon>Spermatophyta</taxon>
        <taxon>Magnoliopsida</taxon>
        <taxon>Liliopsida</taxon>
        <taxon>Poales</taxon>
        <taxon>Poaceae</taxon>
        <taxon>BOP clade</taxon>
        <taxon>Pooideae</taxon>
        <taxon>Triticodae</taxon>
        <taxon>Triticeae</taxon>
        <taxon>Triticinae</taxon>
        <taxon>Triticum</taxon>
    </lineage>
</organism>
<dbReference type="Gramene" id="TraesJUL2A03G00752090.1">
    <property type="protein sequence ID" value="TraesJUL2A03G00752090.1.CDS1"/>
    <property type="gene ID" value="TraesJUL2A03G00752090"/>
</dbReference>
<name>A0A3B6B241_WHEAT</name>
<reference evidence="1" key="1">
    <citation type="submission" date="2018-08" db="EMBL/GenBank/DDBJ databases">
        <authorList>
            <person name="Rossello M."/>
        </authorList>
    </citation>
    <scope>NUCLEOTIDE SEQUENCE [LARGE SCALE GENOMIC DNA]</scope>
    <source>
        <strain evidence="1">cv. Chinese Spring</strain>
    </source>
</reference>
<gene>
    <name evidence="1" type="primary">LOC123185741</name>
</gene>
<evidence type="ECO:0000313" key="1">
    <source>
        <dbReference type="EnsemblPlants" id="TraesCS2A02G378800.1.cds1"/>
    </source>
</evidence>
<dbReference type="Gramene" id="TraesARI2A03G00755110.1">
    <property type="protein sequence ID" value="TraesARI2A03G00755110.1.CDS1"/>
    <property type="gene ID" value="TraesARI2A03G00755110"/>
</dbReference>
<dbReference type="Gramene" id="TraesPARA_EIv1.0_0373950.1">
    <property type="protein sequence ID" value="TraesPARA_EIv1.0_0373950.1.CDS1"/>
    <property type="gene ID" value="TraesPARA_EIv1.0_0373950"/>
</dbReference>
<dbReference type="Gramene" id="TraesRN2A0100897000.1">
    <property type="protein sequence ID" value="TraesRN2A0100897000.1"/>
    <property type="gene ID" value="TraesRN2A0100897000"/>
</dbReference>
<dbReference type="Proteomes" id="UP000019116">
    <property type="component" value="Chromosome 2A"/>
</dbReference>
<dbReference type="Gramene" id="TraesMAC2A03G00746090.1">
    <property type="protein sequence ID" value="TraesMAC2A03G00746090.1.CDS1"/>
    <property type="gene ID" value="TraesMAC2A03G00746090"/>
</dbReference>
<dbReference type="Pfam" id="PF05553">
    <property type="entry name" value="DUF761"/>
    <property type="match status" value="1"/>
</dbReference>
<dbReference type="Gramene" id="TraesCS2A03G0918300.1">
    <property type="protein sequence ID" value="TraesCS2A03G0918300.1.CDS1"/>
    <property type="gene ID" value="TraesCS2A03G0918300"/>
</dbReference>
<dbReference type="Gramene" id="TraesSYM2A03G00755030.1">
    <property type="protein sequence ID" value="TraesSYM2A03G00755030.1.CDS1"/>
    <property type="gene ID" value="TraesSYM2A03G00755030"/>
</dbReference>
<accession>A0A3B6B241</accession>
<dbReference type="OMA" id="HEFSCAD"/>
<dbReference type="GeneID" id="123185741"/>